<dbReference type="AlphaFoldDB" id="A0A4Y2AUK1"/>
<evidence type="ECO:0000313" key="2">
    <source>
        <dbReference type="Proteomes" id="UP000499080"/>
    </source>
</evidence>
<name>A0A4Y2AUK1_ARAVE</name>
<dbReference type="EMBL" id="BGPR01000031">
    <property type="protein sequence ID" value="GBL83207.1"/>
    <property type="molecule type" value="Genomic_DNA"/>
</dbReference>
<sequence length="106" mass="12189">MTPEMESPLQAFTPHVELLSTTYDLTCNRLHTRRIFGGIGFEPGALLPRGRDLTSRPPQPYLIGQKLLLKRSKSKPWRDTCNKYPKYCYTSFISDDPDIEKVIPFS</sequence>
<dbReference type="Proteomes" id="UP000499080">
    <property type="component" value="Unassembled WGS sequence"/>
</dbReference>
<evidence type="ECO:0000313" key="1">
    <source>
        <dbReference type="EMBL" id="GBL83207.1"/>
    </source>
</evidence>
<proteinExistence type="predicted"/>
<protein>
    <submittedName>
        <fullName evidence="1">Uncharacterized protein</fullName>
    </submittedName>
</protein>
<keyword evidence="2" id="KW-1185">Reference proteome</keyword>
<comment type="caution">
    <text evidence="1">The sequence shown here is derived from an EMBL/GenBank/DDBJ whole genome shotgun (WGS) entry which is preliminary data.</text>
</comment>
<organism evidence="1 2">
    <name type="scientific">Araneus ventricosus</name>
    <name type="common">Orbweaver spider</name>
    <name type="synonym">Epeira ventricosa</name>
    <dbReference type="NCBI Taxonomy" id="182803"/>
    <lineage>
        <taxon>Eukaryota</taxon>
        <taxon>Metazoa</taxon>
        <taxon>Ecdysozoa</taxon>
        <taxon>Arthropoda</taxon>
        <taxon>Chelicerata</taxon>
        <taxon>Arachnida</taxon>
        <taxon>Araneae</taxon>
        <taxon>Araneomorphae</taxon>
        <taxon>Entelegynae</taxon>
        <taxon>Araneoidea</taxon>
        <taxon>Araneidae</taxon>
        <taxon>Araneus</taxon>
    </lineage>
</organism>
<accession>A0A4Y2AUK1</accession>
<gene>
    <name evidence="1" type="ORF">AVEN_165404_1</name>
</gene>
<reference evidence="1 2" key="1">
    <citation type="journal article" date="2019" name="Sci. Rep.">
        <title>Orb-weaving spider Araneus ventricosus genome elucidates the spidroin gene catalogue.</title>
        <authorList>
            <person name="Kono N."/>
            <person name="Nakamura H."/>
            <person name="Ohtoshi R."/>
            <person name="Moran D.A.P."/>
            <person name="Shinohara A."/>
            <person name="Yoshida Y."/>
            <person name="Fujiwara M."/>
            <person name="Mori M."/>
            <person name="Tomita M."/>
            <person name="Arakawa K."/>
        </authorList>
    </citation>
    <scope>NUCLEOTIDE SEQUENCE [LARGE SCALE GENOMIC DNA]</scope>
</reference>